<organism evidence="1">
    <name type="scientific">Caldithrix abyssi</name>
    <dbReference type="NCBI Taxonomy" id="187145"/>
    <lineage>
        <taxon>Bacteria</taxon>
        <taxon>Pseudomonadati</taxon>
        <taxon>Calditrichota</taxon>
        <taxon>Calditrichia</taxon>
        <taxon>Calditrichales</taxon>
        <taxon>Calditrichaceae</taxon>
        <taxon>Caldithrix</taxon>
    </lineage>
</organism>
<protein>
    <submittedName>
        <fullName evidence="1">DUF2851 family protein</fullName>
    </submittedName>
</protein>
<name>A0A7V5PMF7_CALAY</name>
<accession>A0A7V5PMF7</accession>
<feature type="non-terminal residue" evidence="1">
    <location>
        <position position="138"/>
    </location>
</feature>
<evidence type="ECO:0000313" key="1">
    <source>
        <dbReference type="EMBL" id="HHJ51776.1"/>
    </source>
</evidence>
<dbReference type="InterPro" id="IPR021272">
    <property type="entry name" value="DUF2851"/>
</dbReference>
<comment type="caution">
    <text evidence="1">The sequence shown here is derived from an EMBL/GenBank/DDBJ whole genome shotgun (WGS) entry which is preliminary data.</text>
</comment>
<dbReference type="EMBL" id="DROD01000085">
    <property type="protein sequence ID" value="HHJ51776.1"/>
    <property type="molecule type" value="Genomic_DNA"/>
</dbReference>
<dbReference type="AlphaFoldDB" id="A0A7V5PMF7"/>
<dbReference type="Proteomes" id="UP000886124">
    <property type="component" value="Unassembled WGS sequence"/>
</dbReference>
<sequence length="138" mass="15762">MREEELYKKWRQLARSGQGVSCGGHRLRVLSPGRLNETRGPDFVAARFELDGVVYQGDVECHRDVRDWYRHRHHLDEAFANVLLHLVAAPHPDLQTVRHRFSAEPIPTISINVAAESSLAECPLDRVPSSFPDILNRM</sequence>
<reference evidence="1" key="1">
    <citation type="journal article" date="2020" name="mSystems">
        <title>Genome- and Community-Level Interaction Insights into Carbon Utilization and Element Cycling Functions of Hydrothermarchaeota in Hydrothermal Sediment.</title>
        <authorList>
            <person name="Zhou Z."/>
            <person name="Liu Y."/>
            <person name="Xu W."/>
            <person name="Pan J."/>
            <person name="Luo Z.H."/>
            <person name="Li M."/>
        </authorList>
    </citation>
    <scope>NUCLEOTIDE SEQUENCE [LARGE SCALE GENOMIC DNA]</scope>
    <source>
        <strain evidence="1">HyVt-527</strain>
    </source>
</reference>
<proteinExistence type="predicted"/>
<gene>
    <name evidence="1" type="ORF">ENJ89_01160</name>
</gene>
<dbReference type="Pfam" id="PF11013">
    <property type="entry name" value="DUF2851"/>
    <property type="match status" value="1"/>
</dbReference>